<evidence type="ECO:0000313" key="1">
    <source>
        <dbReference type="EMBL" id="AII28369.1"/>
    </source>
</evidence>
<keyword evidence="2" id="KW-1185">Reference proteome</keyword>
<dbReference type="Proteomes" id="UP000030157">
    <property type="component" value="Segment"/>
</dbReference>
<protein>
    <submittedName>
        <fullName evidence="1">Uncharacterized protein</fullName>
    </submittedName>
</protein>
<sequence length="121" mass="14275">MNKKVEEMTMEEKDKALIAMGLIDVTQEADWVVLATCEECREEYEGEEYEEGDCAECEHCGGEYFMIETALEGTRCGRCDDYFDMWDDYFEFENEGNPYKDKHICEHCYEELVSMGMEEKF</sequence>
<name>A0A096XST1_9CAUD</name>
<dbReference type="GeneID" id="24628058"/>
<reference evidence="1" key="1">
    <citation type="submission" date="2014-05" db="EMBL/GenBank/DDBJ databases">
        <title>Complete genome sequence of Enterococcus faecalis bacteriophage ECP3.</title>
        <authorList>
            <person name="Kang H.-Y."/>
            <person name="Kim S."/>
            <person name="Kim J."/>
        </authorList>
    </citation>
    <scope>NUCLEOTIDE SEQUENCE [LARGE SCALE GENOMIC DNA]</scope>
    <source>
        <strain evidence="1">ECP3</strain>
    </source>
</reference>
<accession>A0A096XST1</accession>
<dbReference type="EMBL" id="KJ801817">
    <property type="protein sequence ID" value="AII28369.1"/>
    <property type="molecule type" value="Genomic_DNA"/>
</dbReference>
<proteinExistence type="predicted"/>
<dbReference type="RefSeq" id="YP_009147010.1">
    <property type="nucleotide sequence ID" value="NC_027335.2"/>
</dbReference>
<evidence type="ECO:0000313" key="2">
    <source>
        <dbReference type="Proteomes" id="UP000030157"/>
    </source>
</evidence>
<organism evidence="1 2">
    <name type="scientific">Enterococcus phage ECP3</name>
    <dbReference type="NCBI Taxonomy" id="1498168"/>
    <lineage>
        <taxon>Viruses</taxon>
        <taxon>Duplodnaviria</taxon>
        <taxon>Heunggongvirae</taxon>
        <taxon>Uroviricota</taxon>
        <taxon>Caudoviricetes</taxon>
        <taxon>Herelleviridae</taxon>
        <taxon>Brockvirinae</taxon>
        <taxon>Kochikohdavirus</taxon>
        <taxon>Kochikohdavirus ECP3</taxon>
    </lineage>
</organism>